<evidence type="ECO:0000313" key="12">
    <source>
        <dbReference type="Proteomes" id="UP000240317"/>
    </source>
</evidence>
<dbReference type="PROSITE" id="PS51330">
    <property type="entry name" value="DHFR_2"/>
    <property type="match status" value="1"/>
</dbReference>
<dbReference type="GO" id="GO:0046655">
    <property type="term" value="P:folic acid metabolic process"/>
    <property type="evidence" value="ECO:0007669"/>
    <property type="project" value="TreeGrafter"/>
</dbReference>
<dbReference type="GO" id="GO:0006730">
    <property type="term" value="P:one-carbon metabolic process"/>
    <property type="evidence" value="ECO:0007669"/>
    <property type="project" value="UniProtKB-KW"/>
</dbReference>
<dbReference type="GO" id="GO:0004146">
    <property type="term" value="F:dihydrofolate reductase activity"/>
    <property type="evidence" value="ECO:0007669"/>
    <property type="project" value="UniProtKB-EC"/>
</dbReference>
<dbReference type="PIRSF" id="PIRSF000194">
    <property type="entry name" value="DHFR"/>
    <property type="match status" value="1"/>
</dbReference>
<dbReference type="Pfam" id="PF00186">
    <property type="entry name" value="DHFR_1"/>
    <property type="match status" value="1"/>
</dbReference>
<comment type="pathway">
    <text evidence="1 8">Cofactor biosynthesis; tetrahydrofolate biosynthesis; 5,6,7,8-tetrahydrofolate from 7,8-dihydrofolate: step 1/1.</text>
</comment>
<dbReference type="GO" id="GO:0046452">
    <property type="term" value="P:dihydrofolate metabolic process"/>
    <property type="evidence" value="ECO:0007669"/>
    <property type="project" value="TreeGrafter"/>
</dbReference>
<keyword evidence="12" id="KW-1185">Reference proteome</keyword>
<evidence type="ECO:0000256" key="9">
    <source>
        <dbReference type="RuleBase" id="RU004474"/>
    </source>
</evidence>
<keyword evidence="4 8" id="KW-0554">One-carbon metabolism</keyword>
<dbReference type="Proteomes" id="UP000240317">
    <property type="component" value="Unassembled WGS sequence"/>
</dbReference>
<dbReference type="InterPro" id="IPR017925">
    <property type="entry name" value="DHFR_CS"/>
</dbReference>
<dbReference type="EMBL" id="PYSV01000011">
    <property type="protein sequence ID" value="PTA67534.1"/>
    <property type="molecule type" value="Genomic_DNA"/>
</dbReference>
<reference evidence="11 12" key="1">
    <citation type="submission" date="2018-03" db="EMBL/GenBank/DDBJ databases">
        <title>Draft genome of Deinococcus sp. OD32.</title>
        <authorList>
            <person name="Wang X.-P."/>
            <person name="Du Z.-J."/>
        </authorList>
    </citation>
    <scope>NUCLEOTIDE SEQUENCE [LARGE SCALE GENOMIC DNA]</scope>
    <source>
        <strain evidence="11 12">OD32</strain>
    </source>
</reference>
<comment type="caution">
    <text evidence="11">The sequence shown here is derived from an EMBL/GenBank/DDBJ whole genome shotgun (WGS) entry which is preliminary data.</text>
</comment>
<evidence type="ECO:0000313" key="11">
    <source>
        <dbReference type="EMBL" id="PTA67534.1"/>
    </source>
</evidence>
<evidence type="ECO:0000256" key="8">
    <source>
        <dbReference type="PIRNR" id="PIRNR000194"/>
    </source>
</evidence>
<gene>
    <name evidence="11" type="ORF">C8263_11890</name>
</gene>
<dbReference type="InterPro" id="IPR024072">
    <property type="entry name" value="DHFR-like_dom_sf"/>
</dbReference>
<accession>A0A2T3W6X9</accession>
<dbReference type="GO" id="GO:0046654">
    <property type="term" value="P:tetrahydrofolate biosynthetic process"/>
    <property type="evidence" value="ECO:0007669"/>
    <property type="project" value="UniProtKB-UniPathway"/>
</dbReference>
<dbReference type="AlphaFoldDB" id="A0A2T3W6X9"/>
<dbReference type="InterPro" id="IPR012259">
    <property type="entry name" value="DHFR"/>
</dbReference>
<keyword evidence="5 8" id="KW-0521">NADP</keyword>
<dbReference type="SUPFAM" id="SSF53597">
    <property type="entry name" value="Dihydrofolate reductase-like"/>
    <property type="match status" value="1"/>
</dbReference>
<evidence type="ECO:0000256" key="6">
    <source>
        <dbReference type="ARBA" id="ARBA00023002"/>
    </source>
</evidence>
<dbReference type="PROSITE" id="PS00075">
    <property type="entry name" value="DHFR_1"/>
    <property type="match status" value="1"/>
</dbReference>
<dbReference type="PRINTS" id="PR00070">
    <property type="entry name" value="DHFR"/>
</dbReference>
<evidence type="ECO:0000256" key="2">
    <source>
        <dbReference type="ARBA" id="ARBA00009539"/>
    </source>
</evidence>
<dbReference type="UniPathway" id="UPA00077">
    <property type="reaction ID" value="UER00158"/>
</dbReference>
<comment type="similarity">
    <text evidence="2 8 9">Belongs to the dihydrofolate reductase family.</text>
</comment>
<proteinExistence type="inferred from homology"/>
<dbReference type="EC" id="1.5.1.3" evidence="3 8"/>
<comment type="catalytic activity">
    <reaction evidence="8">
        <text>(6S)-5,6,7,8-tetrahydrofolate + NADP(+) = 7,8-dihydrofolate + NADPH + H(+)</text>
        <dbReference type="Rhea" id="RHEA:15009"/>
        <dbReference type="ChEBI" id="CHEBI:15378"/>
        <dbReference type="ChEBI" id="CHEBI:57451"/>
        <dbReference type="ChEBI" id="CHEBI:57453"/>
        <dbReference type="ChEBI" id="CHEBI:57783"/>
        <dbReference type="ChEBI" id="CHEBI:58349"/>
        <dbReference type="EC" id="1.5.1.3"/>
    </reaction>
</comment>
<evidence type="ECO:0000256" key="1">
    <source>
        <dbReference type="ARBA" id="ARBA00004903"/>
    </source>
</evidence>
<evidence type="ECO:0000256" key="7">
    <source>
        <dbReference type="ARBA" id="ARBA00025067"/>
    </source>
</evidence>
<comment type="function">
    <text evidence="7 8">Key enzyme in folate metabolism. Catalyzes an essential reaction for de novo glycine and purine synthesis, and for DNA precursor synthesis.</text>
</comment>
<name>A0A2T3W6X9_9DEIO</name>
<dbReference type="InterPro" id="IPR001796">
    <property type="entry name" value="DHFR_dom"/>
</dbReference>
<dbReference type="CDD" id="cd00209">
    <property type="entry name" value="DHFR"/>
    <property type="match status" value="1"/>
</dbReference>
<dbReference type="PANTHER" id="PTHR48069">
    <property type="entry name" value="DIHYDROFOLATE REDUCTASE"/>
    <property type="match status" value="1"/>
</dbReference>
<dbReference type="GO" id="GO:0070401">
    <property type="term" value="F:NADP+ binding"/>
    <property type="evidence" value="ECO:0007669"/>
    <property type="project" value="UniProtKB-ARBA"/>
</dbReference>
<sequence length="174" mass="18910">MSSAPELFAIVAMTPGRVIGKGGTLPWRLPADLAHFRRHSLGVPNVMGRKVWDSLGGRALPGRANIVLTRNRALTAPGATVVHTPEEALAAARDAPRVAIIGGEEVYRLYLPQLSRIELTLVHAEVQGDTFFPELPAGWQVTQETVRPADERNPHDLTFQTLVRAGSTVPRLQS</sequence>
<evidence type="ECO:0000256" key="5">
    <source>
        <dbReference type="ARBA" id="ARBA00022857"/>
    </source>
</evidence>
<evidence type="ECO:0000256" key="4">
    <source>
        <dbReference type="ARBA" id="ARBA00022563"/>
    </source>
</evidence>
<protein>
    <recommendedName>
        <fullName evidence="3 8">Dihydrofolate reductase</fullName>
        <ecNumber evidence="3 8">1.5.1.3</ecNumber>
    </recommendedName>
</protein>
<dbReference type="RefSeq" id="WP_107138355.1">
    <property type="nucleotide sequence ID" value="NZ_PYSV01000011.1"/>
</dbReference>
<dbReference type="GO" id="GO:0005829">
    <property type="term" value="C:cytosol"/>
    <property type="evidence" value="ECO:0007669"/>
    <property type="project" value="TreeGrafter"/>
</dbReference>
<dbReference type="PANTHER" id="PTHR48069:SF3">
    <property type="entry name" value="DIHYDROFOLATE REDUCTASE"/>
    <property type="match status" value="1"/>
</dbReference>
<evidence type="ECO:0000256" key="3">
    <source>
        <dbReference type="ARBA" id="ARBA00012856"/>
    </source>
</evidence>
<evidence type="ECO:0000259" key="10">
    <source>
        <dbReference type="PROSITE" id="PS51330"/>
    </source>
</evidence>
<keyword evidence="6 8" id="KW-0560">Oxidoreductase</keyword>
<dbReference type="FunFam" id="3.40.430.10:FF:000001">
    <property type="entry name" value="Dihydrofolate reductase"/>
    <property type="match status" value="1"/>
</dbReference>
<dbReference type="OrthoDB" id="9804315at2"/>
<organism evidence="11 12">
    <name type="scientific">Deinococcus arcticus</name>
    <dbReference type="NCBI Taxonomy" id="2136176"/>
    <lineage>
        <taxon>Bacteria</taxon>
        <taxon>Thermotogati</taxon>
        <taxon>Deinococcota</taxon>
        <taxon>Deinococci</taxon>
        <taxon>Deinococcales</taxon>
        <taxon>Deinococcaceae</taxon>
        <taxon>Deinococcus</taxon>
    </lineage>
</organism>
<dbReference type="Gene3D" id="3.40.430.10">
    <property type="entry name" value="Dihydrofolate Reductase, subunit A"/>
    <property type="match status" value="1"/>
</dbReference>
<feature type="domain" description="DHFR" evidence="10">
    <location>
        <begin position="6"/>
        <end position="164"/>
    </location>
</feature>